<organism evidence="1 2">
    <name type="scientific">Clostridium tertium</name>
    <dbReference type="NCBI Taxonomy" id="1559"/>
    <lineage>
        <taxon>Bacteria</taxon>
        <taxon>Bacillati</taxon>
        <taxon>Bacillota</taxon>
        <taxon>Clostridia</taxon>
        <taxon>Eubacteriales</taxon>
        <taxon>Clostridiaceae</taxon>
        <taxon>Clostridium</taxon>
    </lineage>
</organism>
<dbReference type="AlphaFoldDB" id="A0A9X3XLZ2"/>
<gene>
    <name evidence="1" type="ORF">NE398_07795</name>
</gene>
<sequence length="151" mass="18112">MRLEELFNKKVKNVIGIKPITKEPIEIVRTLWKWEELEFSCDEDELRALSKVKLTEEEFNVIIEGFYYMLNDNECRDLLDDEEREMITYAIKNIDNEQCRIYLIVEDIALLDEHFLSGMAEELAKTDVERSLYRKLREALEDCMEDDEEDF</sequence>
<dbReference type="RefSeq" id="WP_272470245.1">
    <property type="nucleotide sequence ID" value="NZ_JAMRYU010000006.1"/>
</dbReference>
<dbReference type="Proteomes" id="UP001141183">
    <property type="component" value="Unassembled WGS sequence"/>
</dbReference>
<name>A0A9X3XLZ2_9CLOT</name>
<evidence type="ECO:0000313" key="1">
    <source>
        <dbReference type="EMBL" id="MDC4240064.1"/>
    </source>
</evidence>
<protein>
    <submittedName>
        <fullName evidence="1">Uncharacterized protein</fullName>
    </submittedName>
</protein>
<accession>A0A9X3XLZ2</accession>
<keyword evidence="2" id="KW-1185">Reference proteome</keyword>
<proteinExistence type="predicted"/>
<evidence type="ECO:0000313" key="2">
    <source>
        <dbReference type="Proteomes" id="UP001141183"/>
    </source>
</evidence>
<comment type="caution">
    <text evidence="1">The sequence shown here is derived from an EMBL/GenBank/DDBJ whole genome shotgun (WGS) entry which is preliminary data.</text>
</comment>
<reference evidence="1" key="1">
    <citation type="submission" date="2022-05" db="EMBL/GenBank/DDBJ databases">
        <title>Draft genome sequence of Clostridium tertium strain CP3 isolated from Peru.</title>
        <authorList>
            <person name="Hurtado R."/>
            <person name="Lima L."/>
            <person name="Sousa T."/>
            <person name="Jaiswal A.K."/>
            <person name="Tiwari S."/>
            <person name="Maturrano L."/>
            <person name="Brenig B."/>
            <person name="Azevedo V."/>
        </authorList>
    </citation>
    <scope>NUCLEOTIDE SEQUENCE</scope>
    <source>
        <strain evidence="1">CP3</strain>
    </source>
</reference>
<dbReference type="EMBL" id="JAMRYU010000006">
    <property type="protein sequence ID" value="MDC4240064.1"/>
    <property type="molecule type" value="Genomic_DNA"/>
</dbReference>